<name>A0A1W2GPH4_REIFA</name>
<dbReference type="InterPro" id="IPR019240">
    <property type="entry name" value="DUF2196"/>
</dbReference>
<dbReference type="PANTHER" id="PTHR40069">
    <property type="entry name" value="YWBE PROTEIN"/>
    <property type="match status" value="1"/>
</dbReference>
<dbReference type="Pfam" id="PF09962">
    <property type="entry name" value="DUF2196"/>
    <property type="match status" value="1"/>
</dbReference>
<proteinExistence type="predicted"/>
<protein>
    <recommendedName>
        <fullName evidence="3">YwbE family protein</fullName>
    </recommendedName>
</protein>
<accession>A0A1W2GPH4</accession>
<gene>
    <name evidence="1" type="ORF">SAMN04488029_3667</name>
</gene>
<dbReference type="PANTHER" id="PTHR40069:SF1">
    <property type="entry name" value="YWBE PROTEIN"/>
    <property type="match status" value="1"/>
</dbReference>
<evidence type="ECO:0000313" key="1">
    <source>
        <dbReference type="EMBL" id="SMD38176.1"/>
    </source>
</evidence>
<dbReference type="AlphaFoldDB" id="A0A1W2GPH4"/>
<organism evidence="1 2">
    <name type="scientific">Reichenbachiella faecimaris</name>
    <dbReference type="NCBI Taxonomy" id="692418"/>
    <lineage>
        <taxon>Bacteria</taxon>
        <taxon>Pseudomonadati</taxon>
        <taxon>Bacteroidota</taxon>
        <taxon>Cytophagia</taxon>
        <taxon>Cytophagales</taxon>
        <taxon>Reichenbachiellaceae</taxon>
        <taxon>Reichenbachiella</taxon>
    </lineage>
</organism>
<evidence type="ECO:0008006" key="3">
    <source>
        <dbReference type="Google" id="ProtNLM"/>
    </source>
</evidence>
<sequence>MSEGTIRKNIHIGIEVEIVQKHHQRSGELTNGIVKRLLTKSPNHPHGIKVQLETGEVGRVKEIVDEPA</sequence>
<dbReference type="EMBL" id="FWYF01000004">
    <property type="protein sequence ID" value="SMD38176.1"/>
    <property type="molecule type" value="Genomic_DNA"/>
</dbReference>
<dbReference type="STRING" id="692418.SAMN04488029_3667"/>
<evidence type="ECO:0000313" key="2">
    <source>
        <dbReference type="Proteomes" id="UP000192472"/>
    </source>
</evidence>
<dbReference type="RefSeq" id="WP_084374287.1">
    <property type="nucleotide sequence ID" value="NZ_FWYF01000004.1"/>
</dbReference>
<dbReference type="OrthoDB" id="9804519at2"/>
<dbReference type="NCBIfam" id="TIGR03833">
    <property type="entry name" value="YwbE family protein"/>
    <property type="match status" value="1"/>
</dbReference>
<reference evidence="1 2" key="1">
    <citation type="submission" date="2017-04" db="EMBL/GenBank/DDBJ databases">
        <authorList>
            <person name="Afonso C.L."/>
            <person name="Miller P.J."/>
            <person name="Scott M.A."/>
            <person name="Spackman E."/>
            <person name="Goraichik I."/>
            <person name="Dimitrov K.M."/>
            <person name="Suarez D.L."/>
            <person name="Swayne D.E."/>
        </authorList>
    </citation>
    <scope>NUCLEOTIDE SEQUENCE [LARGE SCALE GENOMIC DNA]</scope>
    <source>
        <strain evidence="1 2">DSM 26133</strain>
    </source>
</reference>
<keyword evidence="2" id="KW-1185">Reference proteome</keyword>
<dbReference type="Proteomes" id="UP000192472">
    <property type="component" value="Unassembled WGS sequence"/>
</dbReference>